<reference evidence="2 3" key="1">
    <citation type="journal article" date="2015" name="Genome Announc.">
        <title>Expanding the biotechnology potential of lactobacilli through comparative genomics of 213 strains and associated genera.</title>
        <authorList>
            <person name="Sun Z."/>
            <person name="Harris H.M."/>
            <person name="McCann A."/>
            <person name="Guo C."/>
            <person name="Argimon S."/>
            <person name="Zhang W."/>
            <person name="Yang X."/>
            <person name="Jeffery I.B."/>
            <person name="Cooney J.C."/>
            <person name="Kagawa T.F."/>
            <person name="Liu W."/>
            <person name="Song Y."/>
            <person name="Salvetti E."/>
            <person name="Wrobel A."/>
            <person name="Rasinkangas P."/>
            <person name="Parkhill J."/>
            <person name="Rea M.C."/>
            <person name="O'Sullivan O."/>
            <person name="Ritari J."/>
            <person name="Douillard F.P."/>
            <person name="Paul Ross R."/>
            <person name="Yang R."/>
            <person name="Briner A.E."/>
            <person name="Felis G.E."/>
            <person name="de Vos W.M."/>
            <person name="Barrangou R."/>
            <person name="Klaenhammer T.R."/>
            <person name="Caufield P.W."/>
            <person name="Cui Y."/>
            <person name="Zhang H."/>
            <person name="O'Toole P.W."/>
        </authorList>
    </citation>
    <scope>NUCLEOTIDE SEQUENCE [LARGE SCALE GENOMIC DNA]</scope>
    <source>
        <strain evidence="2 3">DSM 18527</strain>
    </source>
</reference>
<keyword evidence="1" id="KW-0732">Signal</keyword>
<evidence type="ECO:0000313" key="2">
    <source>
        <dbReference type="EMBL" id="KRM33366.1"/>
    </source>
</evidence>
<accession>X0PIL4</accession>
<keyword evidence="3" id="KW-1185">Reference proteome</keyword>
<organism evidence="2 3">
    <name type="scientific">Agrilactobacillus composti DSM 18527 = JCM 14202</name>
    <dbReference type="NCBI Taxonomy" id="1423734"/>
    <lineage>
        <taxon>Bacteria</taxon>
        <taxon>Bacillati</taxon>
        <taxon>Bacillota</taxon>
        <taxon>Bacilli</taxon>
        <taxon>Lactobacillales</taxon>
        <taxon>Lactobacillaceae</taxon>
        <taxon>Agrilactobacillus</taxon>
    </lineage>
</organism>
<comment type="caution">
    <text evidence="2">The sequence shown here is derived from an EMBL/GenBank/DDBJ whole genome shotgun (WGS) entry which is preliminary data.</text>
</comment>
<evidence type="ECO:0008006" key="4">
    <source>
        <dbReference type="Google" id="ProtNLM"/>
    </source>
</evidence>
<dbReference type="Proteomes" id="UP000051236">
    <property type="component" value="Unassembled WGS sequence"/>
</dbReference>
<name>X0PIL4_9LACO</name>
<protein>
    <recommendedName>
        <fullName evidence="4">Surface layer protein A domain-containing protein</fullName>
    </recommendedName>
</protein>
<proteinExistence type="predicted"/>
<evidence type="ECO:0000313" key="3">
    <source>
        <dbReference type="Proteomes" id="UP000051236"/>
    </source>
</evidence>
<dbReference type="PATRIC" id="fig|1423734.3.peg.2983"/>
<sequence>MKKASKVKYLGLAAAALLAVAPVVAPAVSSVATSNLTTVQAATTGITGDFNIKADKLSVKSNAPYYKDSATSETVGKNVSGTSLTATKVHIENGQVSAYGDKTGWVSVYDIASSQNGTLTFTDKVTLNTASDDAVWTDTSDSSTFKPGAGAKLIAKTATVASDGTVNTVTGTQDNDQGNYSVAASDLSVEPAAETLTEDTNIVSDQTSIKANSYEGAQIYGDKGTTKALDGKTISYNKATTIQAYVRDTTNKDTIVAYKIGDGQYVKAGDVTAAGLDLSEVIASGKVTTTKDATVYKDSSITEAKDTKIAKGQEVDYSSIVKTADGKVYAYGSDKGYIKASDVTTASTGDTGDLTISVLPSGTTVNSSNKAVTVYTDAATTKASGTKLDTQYDIWDVTRTAKDKSGKVVAYDLGNSQWVKAGDVTTDASTGKLTTTPVTDGTALYSAYKAAQIYSDPDTTKANGTLNTSYNEWTVNQVAKDANGNAVAYDLGSNQWVKASDLEKTAPLSGTFDANAGTPMYDQSGKMTGTIDSEGLFQVFGVTYINGKQAVKLGNDSQWVIAASGDYFPA</sequence>
<gene>
    <name evidence="2" type="ORF">FC83_GL002934</name>
</gene>
<evidence type="ECO:0000256" key="1">
    <source>
        <dbReference type="SAM" id="SignalP"/>
    </source>
</evidence>
<dbReference type="OrthoDB" id="2319609at2"/>
<dbReference type="AlphaFoldDB" id="X0PIL4"/>
<feature type="chain" id="PRO_5039681897" description="Surface layer protein A domain-containing protein" evidence="1">
    <location>
        <begin position="28"/>
        <end position="570"/>
    </location>
</feature>
<feature type="signal peptide" evidence="1">
    <location>
        <begin position="1"/>
        <end position="27"/>
    </location>
</feature>
<dbReference type="EMBL" id="AZGA01000054">
    <property type="protein sequence ID" value="KRM33366.1"/>
    <property type="molecule type" value="Genomic_DNA"/>
</dbReference>
<dbReference type="eggNOG" id="ENOG5030B33">
    <property type="taxonomic scope" value="Bacteria"/>
</dbReference>
<dbReference type="RefSeq" id="WP_035456138.1">
    <property type="nucleotide sequence ID" value="NZ_AZGA01000054.1"/>
</dbReference>